<evidence type="ECO:0000313" key="5">
    <source>
        <dbReference type="Proteomes" id="UP000000390"/>
    </source>
</evidence>
<dbReference type="STRING" id="795797.HacjB3_10475"/>
<dbReference type="GeneID" id="9419905"/>
<sequence length="79" mass="8372">MHEELLEPIVHGALLVGYGCLTIVLTAASTLAEYNGYLNATAGESLLGGWMGLVGLLLLVIAYSILHDKVLAEYRSLVG</sequence>
<name>D8J486_HALJB</name>
<dbReference type="RefSeq" id="WP_008416999.1">
    <property type="nucleotide sequence ID" value="NC_014297.1"/>
</dbReference>
<feature type="transmembrane region" description="Helical" evidence="1">
    <location>
        <begin position="12"/>
        <end position="32"/>
    </location>
</feature>
<reference evidence="4 6" key="2">
    <citation type="journal article" date="2014" name="PLoS Genet.">
        <title>Phylogenetically driven sequencing of extremely halophilic archaea reveals strategies for static and dynamic osmo-response.</title>
        <authorList>
            <person name="Becker E.A."/>
            <person name="Seitzer P.M."/>
            <person name="Tritt A."/>
            <person name="Larsen D."/>
            <person name="Krusor M."/>
            <person name="Yao A.I."/>
            <person name="Wu D."/>
            <person name="Madern D."/>
            <person name="Eisen J.A."/>
            <person name="Darling A.E."/>
            <person name="Facciotti M.T."/>
        </authorList>
    </citation>
    <scope>NUCLEOTIDE SEQUENCE [LARGE SCALE GENOMIC DNA]</scope>
    <source>
        <strain evidence="4">B3</strain>
        <strain evidence="6">DSM 18796 / CECT 7217 / JCM 14584 / KCTC 4019 / B3</strain>
    </source>
</reference>
<keyword evidence="1" id="KW-0472">Membrane</keyword>
<evidence type="ECO:0000313" key="3">
    <source>
        <dbReference type="EMBL" id="ADJ15478.1"/>
    </source>
</evidence>
<accession>D8J486</accession>
<keyword evidence="6" id="KW-1185">Reference proteome</keyword>
<dbReference type="EMBL" id="CP002062">
    <property type="protein sequence ID" value="ADJ15478.1"/>
    <property type="molecule type" value="Genomic_DNA"/>
</dbReference>
<dbReference type="Proteomes" id="UP000011645">
    <property type="component" value="Unassembled WGS sequence"/>
</dbReference>
<dbReference type="KEGG" id="hje:HacjB3_10475"/>
<gene>
    <name evidence="3" type="ordered locus">HacjB3_10475</name>
    <name evidence="4" type="ORF">C497_12192</name>
</gene>
<dbReference type="PATRIC" id="fig|795797.18.peg.2092"/>
<dbReference type="HOGENOM" id="CLU_2597576_0_0_2"/>
<evidence type="ECO:0000313" key="6">
    <source>
        <dbReference type="Proteomes" id="UP000011645"/>
    </source>
</evidence>
<feature type="transmembrane region" description="Helical" evidence="1">
    <location>
        <begin position="47"/>
        <end position="66"/>
    </location>
</feature>
<evidence type="ECO:0000313" key="4">
    <source>
        <dbReference type="EMBL" id="ELY36113.1"/>
    </source>
</evidence>
<dbReference type="Proteomes" id="UP000000390">
    <property type="component" value="Chromosome"/>
</dbReference>
<dbReference type="InterPro" id="IPR058464">
    <property type="entry name" value="DUF8151"/>
</dbReference>
<reference evidence="3 5" key="1">
    <citation type="journal article" date="2010" name="J. Bacteriol.">
        <title>Complete genome sequence of Halalkalicoccus jeotgali B3(T), an extremely halophilic archaeon.</title>
        <authorList>
            <person name="Roh S.W."/>
            <person name="Nam Y.D."/>
            <person name="Nam S.H."/>
            <person name="Choi S.H."/>
            <person name="Park H.S."/>
            <person name="Bae J.W."/>
        </authorList>
    </citation>
    <scope>NUCLEOTIDE SEQUENCE [LARGE SCALE GENOMIC DNA]</scope>
    <source>
        <strain evidence="3">B3</strain>
        <strain evidence="5">DSM 18796 / CECT 7217 / JCM 14584 / KCTC 4019 / B3</strain>
    </source>
</reference>
<feature type="domain" description="DUF8151" evidence="2">
    <location>
        <begin position="1"/>
        <end position="77"/>
    </location>
</feature>
<protein>
    <recommendedName>
        <fullName evidence="2">DUF8151 domain-containing protein</fullName>
    </recommendedName>
</protein>
<organism evidence="3 5">
    <name type="scientific">Halalkalicoccus jeotgali (strain DSM 18796 / CECT 7217 / JCM 14584 / KCTC 4019 / B3)</name>
    <dbReference type="NCBI Taxonomy" id="795797"/>
    <lineage>
        <taxon>Archaea</taxon>
        <taxon>Methanobacteriati</taxon>
        <taxon>Methanobacteriota</taxon>
        <taxon>Stenosarchaea group</taxon>
        <taxon>Halobacteria</taxon>
        <taxon>Halobacteriales</taxon>
        <taxon>Halococcaceae</taxon>
        <taxon>Halalkalicoccus</taxon>
    </lineage>
</organism>
<evidence type="ECO:0000256" key="1">
    <source>
        <dbReference type="SAM" id="Phobius"/>
    </source>
</evidence>
<dbReference type="AlphaFoldDB" id="D8J486"/>
<evidence type="ECO:0000259" key="2">
    <source>
        <dbReference type="Pfam" id="PF26478"/>
    </source>
</evidence>
<keyword evidence="1" id="KW-1133">Transmembrane helix</keyword>
<proteinExistence type="predicted"/>
<dbReference type="Pfam" id="PF26478">
    <property type="entry name" value="DUF8151"/>
    <property type="match status" value="1"/>
</dbReference>
<dbReference type="EMBL" id="AOHV01000030">
    <property type="protein sequence ID" value="ELY36113.1"/>
    <property type="molecule type" value="Genomic_DNA"/>
</dbReference>
<keyword evidence="1" id="KW-0812">Transmembrane</keyword>